<evidence type="ECO:0000313" key="1">
    <source>
        <dbReference type="EMBL" id="MDG3585890.1"/>
    </source>
</evidence>
<keyword evidence="1" id="KW-0489">Methyltransferase</keyword>
<evidence type="ECO:0000313" key="2">
    <source>
        <dbReference type="Proteomes" id="UP001153642"/>
    </source>
</evidence>
<dbReference type="EMBL" id="JAPMUA010000003">
    <property type="protein sequence ID" value="MDG3585890.1"/>
    <property type="molecule type" value="Genomic_DNA"/>
</dbReference>
<dbReference type="InterPro" id="IPR029063">
    <property type="entry name" value="SAM-dependent_MTases_sf"/>
</dbReference>
<organism evidence="1 2">
    <name type="scientific">Galbibacter pacificus</name>
    <dbReference type="NCBI Taxonomy" id="2996052"/>
    <lineage>
        <taxon>Bacteria</taxon>
        <taxon>Pseudomonadati</taxon>
        <taxon>Bacteroidota</taxon>
        <taxon>Flavobacteriia</taxon>
        <taxon>Flavobacteriales</taxon>
        <taxon>Flavobacteriaceae</taxon>
        <taxon>Galbibacter</taxon>
    </lineage>
</organism>
<dbReference type="Pfam" id="PF13489">
    <property type="entry name" value="Methyltransf_23"/>
    <property type="match status" value="1"/>
</dbReference>
<sequence length="282" mass="32934">MSKNNSTKTYIRCKDHLVSNESFNLKKTEIHGLLQTTPQPQPEEIGKYYESQQYISHTDSKKNLIDKIYQWVKSYSIKNKHNVIKKYHPKAKSLLDIGSGTGDFIKYLNKYYNCFGTEPNKNARKISIKKGNTVVEKTEDLPLKKFDVITLWHVFEHLHNPEEELRKIKSLLSNDGILIIAVPNYRSYDAKHYKENWAAYDVPRHLWHFDKTAMETLLGKEKFFVVKILPLIFDSFYVSLLSEKIKSDKNNYIKAFISGLKSNCKAKFTGEYSSLVYLCRKS</sequence>
<keyword evidence="2" id="KW-1185">Reference proteome</keyword>
<name>A0ABT6FRK3_9FLAO</name>
<dbReference type="Gene3D" id="3.40.50.150">
    <property type="entry name" value="Vaccinia Virus protein VP39"/>
    <property type="match status" value="1"/>
</dbReference>
<reference evidence="1" key="1">
    <citation type="submission" date="2022-11" db="EMBL/GenBank/DDBJ databases">
        <title>High-quality draft genome sequence of Galbibacter sp. strain CMA-7.</title>
        <authorList>
            <person name="Wei L."/>
            <person name="Dong C."/>
            <person name="Shao Z."/>
        </authorList>
    </citation>
    <scope>NUCLEOTIDE SEQUENCE</scope>
    <source>
        <strain evidence="1">CMA-7</strain>
    </source>
</reference>
<gene>
    <name evidence="1" type="ORF">OSR52_08400</name>
</gene>
<dbReference type="PANTHER" id="PTHR43861">
    <property type="entry name" value="TRANS-ACONITATE 2-METHYLTRANSFERASE-RELATED"/>
    <property type="match status" value="1"/>
</dbReference>
<dbReference type="GO" id="GO:0032259">
    <property type="term" value="P:methylation"/>
    <property type="evidence" value="ECO:0007669"/>
    <property type="project" value="UniProtKB-KW"/>
</dbReference>
<proteinExistence type="predicted"/>
<dbReference type="PANTHER" id="PTHR43861:SF6">
    <property type="entry name" value="METHYLTRANSFERASE TYPE 11"/>
    <property type="match status" value="1"/>
</dbReference>
<dbReference type="GO" id="GO:0008168">
    <property type="term" value="F:methyltransferase activity"/>
    <property type="evidence" value="ECO:0007669"/>
    <property type="project" value="UniProtKB-KW"/>
</dbReference>
<dbReference type="SUPFAM" id="SSF53335">
    <property type="entry name" value="S-adenosyl-L-methionine-dependent methyltransferases"/>
    <property type="match status" value="1"/>
</dbReference>
<accession>A0ABT6FRK3</accession>
<comment type="caution">
    <text evidence="1">The sequence shown here is derived from an EMBL/GenBank/DDBJ whole genome shotgun (WGS) entry which is preliminary data.</text>
</comment>
<dbReference type="CDD" id="cd02440">
    <property type="entry name" value="AdoMet_MTases"/>
    <property type="match status" value="1"/>
</dbReference>
<dbReference type="Proteomes" id="UP001153642">
    <property type="component" value="Unassembled WGS sequence"/>
</dbReference>
<protein>
    <submittedName>
        <fullName evidence="1">Class I SAM-dependent methyltransferase</fullName>
    </submittedName>
</protein>
<keyword evidence="1" id="KW-0808">Transferase</keyword>
<dbReference type="RefSeq" id="WP_277900194.1">
    <property type="nucleotide sequence ID" value="NZ_JAPMUA010000003.1"/>
</dbReference>